<dbReference type="PANTHER" id="PTHR36838">
    <property type="entry name" value="AUXIN EFFLUX CARRIER FAMILY PROTEIN"/>
    <property type="match status" value="1"/>
</dbReference>
<keyword evidence="6 8" id="KW-1133">Transmembrane helix</keyword>
<feature type="transmembrane region" description="Helical" evidence="8">
    <location>
        <begin position="235"/>
        <end position="260"/>
    </location>
</feature>
<dbReference type="AlphaFoldDB" id="A0A7X5HVF7"/>
<evidence type="ECO:0000256" key="3">
    <source>
        <dbReference type="ARBA" id="ARBA00022448"/>
    </source>
</evidence>
<feature type="transmembrane region" description="Helical" evidence="8">
    <location>
        <begin position="99"/>
        <end position="117"/>
    </location>
</feature>
<feature type="transmembrane region" description="Helical" evidence="8">
    <location>
        <begin position="68"/>
        <end position="87"/>
    </location>
</feature>
<feature type="transmembrane region" description="Helical" evidence="8">
    <location>
        <begin position="6"/>
        <end position="24"/>
    </location>
</feature>
<dbReference type="RefSeq" id="WP_162370119.1">
    <property type="nucleotide sequence ID" value="NZ_JAAEEH010000014.1"/>
</dbReference>
<feature type="transmembrane region" description="Helical" evidence="8">
    <location>
        <begin position="266"/>
        <end position="284"/>
    </location>
</feature>
<comment type="similarity">
    <text evidence="2">Belongs to the auxin efflux carrier (TC 2.A.69) family.</text>
</comment>
<dbReference type="GO" id="GO:0005886">
    <property type="term" value="C:plasma membrane"/>
    <property type="evidence" value="ECO:0007669"/>
    <property type="project" value="UniProtKB-SubCell"/>
</dbReference>
<dbReference type="Proteomes" id="UP000461585">
    <property type="component" value="Unassembled WGS sequence"/>
</dbReference>
<dbReference type="EMBL" id="JAAEEH010000014">
    <property type="protein sequence ID" value="NDL67392.1"/>
    <property type="molecule type" value="Genomic_DNA"/>
</dbReference>
<evidence type="ECO:0000256" key="1">
    <source>
        <dbReference type="ARBA" id="ARBA00004651"/>
    </source>
</evidence>
<organism evidence="9 10">
    <name type="scientific">Anaerotalea alkaliphila</name>
    <dbReference type="NCBI Taxonomy" id="2662126"/>
    <lineage>
        <taxon>Bacteria</taxon>
        <taxon>Bacillati</taxon>
        <taxon>Bacillota</taxon>
        <taxon>Clostridia</taxon>
        <taxon>Eubacteriales</taxon>
        <taxon>Anaerotalea</taxon>
    </lineage>
</organism>
<evidence type="ECO:0000256" key="2">
    <source>
        <dbReference type="ARBA" id="ARBA00010145"/>
    </source>
</evidence>
<feature type="transmembrane region" description="Helical" evidence="8">
    <location>
        <begin position="129"/>
        <end position="153"/>
    </location>
</feature>
<dbReference type="PANTHER" id="PTHR36838:SF4">
    <property type="entry name" value="AUXIN EFFLUX CARRIER FAMILY PROTEIN"/>
    <property type="match status" value="1"/>
</dbReference>
<evidence type="ECO:0000256" key="5">
    <source>
        <dbReference type="ARBA" id="ARBA00022692"/>
    </source>
</evidence>
<keyword evidence="7 8" id="KW-0472">Membrane</keyword>
<keyword evidence="10" id="KW-1185">Reference proteome</keyword>
<comment type="caution">
    <text evidence="9">The sequence shown here is derived from an EMBL/GenBank/DDBJ whole genome shotgun (WGS) entry which is preliminary data.</text>
</comment>
<keyword evidence="5 8" id="KW-0812">Transmembrane</keyword>
<sequence>MDLLLFSFNAISPLILIVALGYILQRVGIIDDHFVNKANILCFKVAFPVQLFKNIYEIDFQQDFNPALLGFAITMVFAVVFATLLLAPRFIHSRAQRGAFIQAVFRGNFLLLGLALANNLFGVEGTAPASMLLPVVIPLYNLIAVVLLTYYAAPALEQSSLEPPRISIRQLGLELVKNPLLDASLLAMALSLAQVPLPPFVRTTATDIGKLATPLALLLLGGQFKFQSLEGKLRLALAATALRIVLLPLLITSLAVLAGFRGPELGALFVLFSSPTAITSFIMAKNMASDAELTGQIVVLTTMGSGITLFIGVLLLKSFQLI</sequence>
<name>A0A7X5HVF7_9FIRM</name>
<evidence type="ECO:0000313" key="9">
    <source>
        <dbReference type="EMBL" id="NDL67392.1"/>
    </source>
</evidence>
<feature type="transmembrane region" description="Helical" evidence="8">
    <location>
        <begin position="296"/>
        <end position="316"/>
    </location>
</feature>
<dbReference type="Gene3D" id="1.20.1530.20">
    <property type="match status" value="1"/>
</dbReference>
<keyword evidence="3" id="KW-0813">Transport</keyword>
<accession>A0A7X5HVF7</accession>
<dbReference type="GO" id="GO:0055085">
    <property type="term" value="P:transmembrane transport"/>
    <property type="evidence" value="ECO:0007669"/>
    <property type="project" value="InterPro"/>
</dbReference>
<evidence type="ECO:0000256" key="8">
    <source>
        <dbReference type="SAM" id="Phobius"/>
    </source>
</evidence>
<proteinExistence type="inferred from homology"/>
<evidence type="ECO:0000256" key="7">
    <source>
        <dbReference type="ARBA" id="ARBA00023136"/>
    </source>
</evidence>
<dbReference type="InterPro" id="IPR038770">
    <property type="entry name" value="Na+/solute_symporter_sf"/>
</dbReference>
<reference evidence="9 10" key="1">
    <citation type="submission" date="2020-01" db="EMBL/GenBank/DDBJ databases">
        <title>Anaeroalcalibacter tamaniensis gen. nov., sp. nov., moderately halophilic strictly anaerobic fermenter bacterium from mud volcano of Taman peninsula.</title>
        <authorList>
            <person name="Frolova A."/>
            <person name="Merkel A.Y."/>
            <person name="Slobodkin A.I."/>
        </authorList>
    </citation>
    <scope>NUCLEOTIDE SEQUENCE [LARGE SCALE GENOMIC DNA]</scope>
    <source>
        <strain evidence="9 10">F-3ap</strain>
    </source>
</reference>
<keyword evidence="4" id="KW-1003">Cell membrane</keyword>
<evidence type="ECO:0000313" key="10">
    <source>
        <dbReference type="Proteomes" id="UP000461585"/>
    </source>
</evidence>
<comment type="subcellular location">
    <subcellularLocation>
        <location evidence="1">Cell membrane</location>
        <topology evidence="1">Multi-pass membrane protein</topology>
    </subcellularLocation>
</comment>
<dbReference type="Pfam" id="PF03547">
    <property type="entry name" value="Mem_trans"/>
    <property type="match status" value="1"/>
</dbReference>
<dbReference type="InterPro" id="IPR004776">
    <property type="entry name" value="Mem_transp_PIN-like"/>
</dbReference>
<evidence type="ECO:0000256" key="4">
    <source>
        <dbReference type="ARBA" id="ARBA00022475"/>
    </source>
</evidence>
<protein>
    <submittedName>
        <fullName evidence="9">AEC family transporter</fullName>
    </submittedName>
</protein>
<evidence type="ECO:0000256" key="6">
    <source>
        <dbReference type="ARBA" id="ARBA00022989"/>
    </source>
</evidence>
<gene>
    <name evidence="9" type="ORF">GXN74_06515</name>
</gene>